<comment type="subcellular location">
    <subcellularLocation>
        <location evidence="1">Cell membrane</location>
        <topology evidence="1">Multi-pass membrane protein</topology>
    </subcellularLocation>
</comment>
<sequence>GTDLLCADHCRNHGFRRSLGGLILRAGTVVHDLPLVNLGHRLTNVEEKHVDTMARFGWELTTILSKKLNFTPVLYATDSFGYKQDTGNDTLDGLVGMLETGLVDVGSAGLAMFKDRLNRIDFVGPSRLWVSKIMFRHPTVAAEQGALFRPFTPGLWLGVMLVFAALALVSHAICRAHGWSAQRAWGDTFLLVASAVGQQGSSEGVQWPSWRLLLMVSLVCATLLDVHYSAAIVSSLLLPPPRTINTREDLLRSPLHFGIENISYAHDLIEMSEDPVIRSLYQKKVAPPGAVRPNYFTLEEGMTKVATEMFAFHSQEFQMYQLVEKLFTEQDKCVLVTIPLFPPQMTYVTVAKNSPLRETFTVGMRAMWEQGHLRHLRMRWHSKKPACMAERDFVNVDLATISPAFMLLLSATLISLLLLLRESAKARQTQDNTPVPLSH</sequence>
<dbReference type="PANTHER" id="PTHR42643">
    <property type="entry name" value="IONOTROPIC RECEPTOR 20A-RELATED"/>
    <property type="match status" value="1"/>
</dbReference>
<evidence type="ECO:0000256" key="1">
    <source>
        <dbReference type="ARBA" id="ARBA00004651"/>
    </source>
</evidence>
<feature type="transmembrane region" description="Helical" evidence="8">
    <location>
        <begin position="401"/>
        <end position="420"/>
    </location>
</feature>
<evidence type="ECO:0000256" key="8">
    <source>
        <dbReference type="SAM" id="Phobius"/>
    </source>
</evidence>
<name>A0A0M3SBM1_LOCMI</name>
<protein>
    <submittedName>
        <fullName evidence="9">Ionotropic receptor 27</fullName>
    </submittedName>
</protein>
<keyword evidence="6 9" id="KW-0675">Receptor</keyword>
<dbReference type="InterPro" id="IPR052192">
    <property type="entry name" value="Insect_Ionotropic_Sensory_Rcpt"/>
</dbReference>
<reference evidence="9" key="2">
    <citation type="submission" date="2015-02" db="EMBL/GenBank/DDBJ databases">
        <authorList>
            <person name="Torres C."/>
        </authorList>
    </citation>
    <scope>NUCLEOTIDE SEQUENCE</scope>
</reference>
<accession>A0A0M3SBM1</accession>
<keyword evidence="4 8" id="KW-1133">Transmembrane helix</keyword>
<organism evidence="9">
    <name type="scientific">Locusta migratoria</name>
    <name type="common">Migratory locust</name>
    <dbReference type="NCBI Taxonomy" id="7004"/>
    <lineage>
        <taxon>Eukaryota</taxon>
        <taxon>Metazoa</taxon>
        <taxon>Ecdysozoa</taxon>
        <taxon>Arthropoda</taxon>
        <taxon>Hexapoda</taxon>
        <taxon>Insecta</taxon>
        <taxon>Pterygota</taxon>
        <taxon>Neoptera</taxon>
        <taxon>Polyneoptera</taxon>
        <taxon>Orthoptera</taxon>
        <taxon>Caelifera</taxon>
        <taxon>Acrididea</taxon>
        <taxon>Acridomorpha</taxon>
        <taxon>Acridoidea</taxon>
        <taxon>Acrididae</taxon>
        <taxon>Oedipodinae</taxon>
        <taxon>Locusta</taxon>
    </lineage>
</organism>
<evidence type="ECO:0000256" key="6">
    <source>
        <dbReference type="ARBA" id="ARBA00023170"/>
    </source>
</evidence>
<keyword evidence="5 8" id="KW-0472">Membrane</keyword>
<evidence type="ECO:0000256" key="3">
    <source>
        <dbReference type="ARBA" id="ARBA00022692"/>
    </source>
</evidence>
<dbReference type="PANTHER" id="PTHR42643:SF33">
    <property type="entry name" value="GLUTAMATE RECEPTOR 2-LIKE PROTEIN"/>
    <property type="match status" value="1"/>
</dbReference>
<evidence type="ECO:0000256" key="5">
    <source>
        <dbReference type="ARBA" id="ARBA00023136"/>
    </source>
</evidence>
<dbReference type="Gene3D" id="3.40.190.10">
    <property type="entry name" value="Periplasmic binding protein-like II"/>
    <property type="match status" value="1"/>
</dbReference>
<keyword evidence="7" id="KW-0325">Glycoprotein</keyword>
<evidence type="ECO:0000256" key="7">
    <source>
        <dbReference type="ARBA" id="ARBA00023180"/>
    </source>
</evidence>
<evidence type="ECO:0000313" key="9">
    <source>
        <dbReference type="EMBL" id="ALD51362.1"/>
    </source>
</evidence>
<dbReference type="Gene3D" id="1.10.287.70">
    <property type="match status" value="1"/>
</dbReference>
<proteinExistence type="evidence at transcript level"/>
<dbReference type="GO" id="GO:0005886">
    <property type="term" value="C:plasma membrane"/>
    <property type="evidence" value="ECO:0007669"/>
    <property type="project" value="UniProtKB-SubCell"/>
</dbReference>
<keyword evidence="3 8" id="KW-0812">Transmembrane</keyword>
<dbReference type="AlphaFoldDB" id="A0A0M3SBM1"/>
<keyword evidence="2" id="KW-1003">Cell membrane</keyword>
<dbReference type="EMBL" id="KP843226">
    <property type="protein sequence ID" value="ALD51362.1"/>
    <property type="molecule type" value="mRNA"/>
</dbReference>
<feature type="non-terminal residue" evidence="9">
    <location>
        <position position="1"/>
    </location>
</feature>
<evidence type="ECO:0000256" key="2">
    <source>
        <dbReference type="ARBA" id="ARBA00022475"/>
    </source>
</evidence>
<reference evidence="9" key="1">
    <citation type="journal article" date="2015" name="Cell. Mol. Life Sci.">
        <title>Identification and functional analysis of olfactory receptor family reveal unusual characteristics of the olfactory system in the migratory locust.</title>
        <authorList>
            <person name="Wang Z."/>
            <person name="Yang P."/>
            <person name="Chen D."/>
            <person name="Jiang F."/>
            <person name="Li Y."/>
            <person name="Wang X."/>
            <person name="Kang L."/>
        </authorList>
    </citation>
    <scope>NUCLEOTIDE SEQUENCE</scope>
</reference>
<evidence type="ECO:0000256" key="4">
    <source>
        <dbReference type="ARBA" id="ARBA00022989"/>
    </source>
</evidence>
<dbReference type="SUPFAM" id="SSF53850">
    <property type="entry name" value="Periplasmic binding protein-like II"/>
    <property type="match status" value="1"/>
</dbReference>